<organism evidence="3 4">
    <name type="scientific">Aspergillus udagawae</name>
    <dbReference type="NCBI Taxonomy" id="91492"/>
    <lineage>
        <taxon>Eukaryota</taxon>
        <taxon>Fungi</taxon>
        <taxon>Dikarya</taxon>
        <taxon>Ascomycota</taxon>
        <taxon>Pezizomycotina</taxon>
        <taxon>Eurotiomycetes</taxon>
        <taxon>Eurotiomycetidae</taxon>
        <taxon>Eurotiales</taxon>
        <taxon>Aspergillaceae</taxon>
        <taxon>Aspergillus</taxon>
        <taxon>Aspergillus subgen. Fumigati</taxon>
    </lineage>
</organism>
<dbReference type="EMBL" id="BLKG01000090">
    <property type="protein sequence ID" value="GFF93368.1"/>
    <property type="molecule type" value="Genomic_DNA"/>
</dbReference>
<evidence type="ECO:0000313" key="3">
    <source>
        <dbReference type="EMBL" id="GFF93368.1"/>
    </source>
</evidence>
<reference evidence="3 4" key="1">
    <citation type="submission" date="2020-01" db="EMBL/GenBank/DDBJ databases">
        <title>Draft genome sequence of Aspergillus udagawae IFM 53868.</title>
        <authorList>
            <person name="Takahashi H."/>
            <person name="Yaguchi T."/>
        </authorList>
    </citation>
    <scope>NUCLEOTIDE SEQUENCE [LARGE SCALE GENOMIC DNA]</scope>
    <source>
        <strain evidence="3 4">IFM 53868</strain>
    </source>
</reference>
<dbReference type="Gene3D" id="3.40.50.300">
    <property type="entry name" value="P-loop containing nucleotide triphosphate hydrolases"/>
    <property type="match status" value="1"/>
</dbReference>
<comment type="caution">
    <text evidence="3">The sequence shown here is derived from an EMBL/GenBank/DDBJ whole genome shotgun (WGS) entry which is preliminary data.</text>
</comment>
<proteinExistence type="predicted"/>
<dbReference type="InterPro" id="IPR002110">
    <property type="entry name" value="Ankyrin_rpt"/>
</dbReference>
<protein>
    <submittedName>
        <fullName evidence="3">Uncharacterized protein PAC_16641</fullName>
    </submittedName>
</protein>
<dbReference type="SUPFAM" id="SSF52540">
    <property type="entry name" value="P-loop containing nucleoside triphosphate hydrolases"/>
    <property type="match status" value="1"/>
</dbReference>
<dbReference type="InterPro" id="IPR027417">
    <property type="entry name" value="P-loop_NTPase"/>
</dbReference>
<dbReference type="InterPro" id="IPR036770">
    <property type="entry name" value="Ankyrin_rpt-contain_sf"/>
</dbReference>
<keyword evidence="1" id="KW-0677">Repeat</keyword>
<evidence type="ECO:0000259" key="2">
    <source>
        <dbReference type="Pfam" id="PF24883"/>
    </source>
</evidence>
<dbReference type="Pfam" id="PF12796">
    <property type="entry name" value="Ank_2"/>
    <property type="match status" value="1"/>
</dbReference>
<feature type="domain" description="Nephrocystin 3-like N-terminal" evidence="2">
    <location>
        <begin position="112"/>
        <end position="283"/>
    </location>
</feature>
<dbReference type="PANTHER" id="PTHR10039:SF17">
    <property type="entry name" value="FUNGAL STAND N-TERMINAL GOODBYE DOMAIN-CONTAINING PROTEIN-RELATED"/>
    <property type="match status" value="1"/>
</dbReference>
<accession>A0ABQ1B426</accession>
<keyword evidence="4" id="KW-1185">Reference proteome</keyword>
<dbReference type="PANTHER" id="PTHR10039">
    <property type="entry name" value="AMELOGENIN"/>
    <property type="match status" value="1"/>
</dbReference>
<dbReference type="SMART" id="SM00248">
    <property type="entry name" value="ANK"/>
    <property type="match status" value="5"/>
</dbReference>
<name>A0ABQ1B426_9EURO</name>
<dbReference type="InterPro" id="IPR056884">
    <property type="entry name" value="NPHP3-like_N"/>
</dbReference>
<gene>
    <name evidence="3" type="ORF">IFM53868_07162</name>
</gene>
<evidence type="ECO:0000313" key="4">
    <source>
        <dbReference type="Proteomes" id="UP000465266"/>
    </source>
</evidence>
<evidence type="ECO:0000256" key="1">
    <source>
        <dbReference type="ARBA" id="ARBA00022737"/>
    </source>
</evidence>
<sequence>MSGTGHIAGDIHAGDQARVHVGDNIEELIHFDVDLRGAQNSGSITIHVHDRSSGRLRLPNISGFFNALRASPAISSVLPFRPPKNSQVLVDALKKYEYRNEFAAFRGGIHPGTCQWIDSHPSLRWWSNYTSDRSILWITGAPGLGKTYLAAYLVESLSRRLTGAPTTVLYSFCNGQVNKTLSQVLCVALHQLLDQNRQIMAETNFEGTPLRSQTTSNNKSATKVWDTRADVLWRFFCDLVEESNLKRVYLIVDGLDDCVLGSQVEFFRLLRQMPSNLSVLVMSQPIELARIEASKWLANKPYYRYLELGNEETSINADIDSLIDSEIERVAELRGYSVQQRETAAMFLKSERSGIFLPVVLILAALDGSPAQELESVLDSTTVSLTGLKPLYEKLLSAIPNEMRERRSEILKNVLYTYRPLSVCELAFVCDYKSAMSHGDCCRGMDEEKEPSSHRDLRSDLKLLGPILRVRRGDDAVYFIHSSARKYLEEYAMTGDPSFGTFVGSSALAHIQLATLCIKCLISNSGEQYPSCVEDNYAGKLRALFQRHTLLGYAFSYWDYHARAAFMESADRNERPPHQTQKTDAERLSFMRAIDCLVFVLNSQKDCDQIERARFYVYFEEQKGRKYSVMFDEVSPLQLYLQLGLDSLVQEKLESYQNQLSGLGRLAPFSQAAVFWAVRSGNLETFQTILHSLEPHIDGPMYRDLLTVAASGGNPDLVRCIVSRRKTRHVEIARAALEAAAQPDYSVLRALSHDISAILAQDRNGMSVLHHLVLLATDTDAYRTDVIQRAILFFKECGVSLNEQDAFENTILHHICWSNSLCEKSLVKALLDHNANPHLRNKAGSLPLHLAARKANFEAFEFLLSQTKFDSLSGNARLRSLPGTLDETISRESGSASPDQVAVISTTSRNDIVRQMSQEQTESFRSRGGLTPLHWAMYRPCAAAFENDLEVLQLLLRWGFSLTAESSRTARSPLSIALDNPGISHILSLVYFRLDGANHMALSTANTIRVFSAATSVDDVWRGLDFERRFGFLLTTTKSTLSTDEERSCIQRVLFVYFVLGSAIIGTLIPKLLTGTEVIDKISQRTENNEVWDYTDPDIVKFRQLQILLKLQEADGATGKSEEVLSLERSVKRARRLHLARLLPANTIGARGLSGAVPTPRVNPLHVMAQKTMHKMDRFILVEEWQDFLWRVFGKFVSRDAMDLSASMASLALLPHRGKRAGVSYGTDKVDALTRLERLLVTSS</sequence>
<dbReference type="SUPFAM" id="SSF48403">
    <property type="entry name" value="Ankyrin repeat"/>
    <property type="match status" value="1"/>
</dbReference>
<dbReference type="Proteomes" id="UP000465266">
    <property type="component" value="Unassembled WGS sequence"/>
</dbReference>
<dbReference type="Gene3D" id="1.25.40.20">
    <property type="entry name" value="Ankyrin repeat-containing domain"/>
    <property type="match status" value="1"/>
</dbReference>
<dbReference type="Pfam" id="PF24883">
    <property type="entry name" value="NPHP3_N"/>
    <property type="match status" value="1"/>
</dbReference>